<evidence type="ECO:0000313" key="2">
    <source>
        <dbReference type="Proteomes" id="UP000436483"/>
    </source>
</evidence>
<keyword evidence="2" id="KW-1185">Reference proteome</keyword>
<sequence length="59" mass="6918">MAATFRRHPQDAARINLHEDWEMRYWSDKWGVPRQRILDTVKRVGVQVKDVARALGKSA</sequence>
<dbReference type="RefSeq" id="WP_160885319.1">
    <property type="nucleotide sequence ID" value="NZ_WURB01000010.1"/>
</dbReference>
<dbReference type="EMBL" id="WURB01000010">
    <property type="protein sequence ID" value="MXQ12730.1"/>
    <property type="molecule type" value="Genomic_DNA"/>
</dbReference>
<proteinExistence type="predicted"/>
<gene>
    <name evidence="1" type="ORF">GR328_14950</name>
</gene>
<dbReference type="InterPro" id="IPR022037">
    <property type="entry name" value="DUF3606"/>
</dbReference>
<reference evidence="1 2" key="2">
    <citation type="submission" date="2020-01" db="EMBL/GenBank/DDBJ databases">
        <title>Microvirga sp. nov., an arsenate reduction bacterium isolated from Tibet hotspring sediments.</title>
        <authorList>
            <person name="Xian W.-D."/>
            <person name="Li W.-J."/>
        </authorList>
    </citation>
    <scope>NUCLEOTIDE SEQUENCE [LARGE SCALE GENOMIC DNA]</scope>
    <source>
        <strain evidence="1 2">KCTC 23863</strain>
    </source>
</reference>
<accession>A0A7X3MTK7</accession>
<dbReference type="Proteomes" id="UP000436483">
    <property type="component" value="Unassembled WGS sequence"/>
</dbReference>
<comment type="caution">
    <text evidence="1">The sequence shown here is derived from an EMBL/GenBank/DDBJ whole genome shotgun (WGS) entry which is preliminary data.</text>
</comment>
<reference evidence="1 2" key="1">
    <citation type="submission" date="2019-12" db="EMBL/GenBank/DDBJ databases">
        <authorList>
            <person name="Yuan C.-G."/>
        </authorList>
    </citation>
    <scope>NUCLEOTIDE SEQUENCE [LARGE SCALE GENOMIC DNA]</scope>
    <source>
        <strain evidence="1 2">KCTC 23863</strain>
    </source>
</reference>
<dbReference type="OrthoDB" id="8238029at2"/>
<protein>
    <submittedName>
        <fullName evidence="1">DUF3606 domain-containing protein</fullName>
    </submittedName>
</protein>
<organism evidence="1 2">
    <name type="scientific">Microvirga makkahensis</name>
    <dbReference type="NCBI Taxonomy" id="1128670"/>
    <lineage>
        <taxon>Bacteria</taxon>
        <taxon>Pseudomonadati</taxon>
        <taxon>Pseudomonadota</taxon>
        <taxon>Alphaproteobacteria</taxon>
        <taxon>Hyphomicrobiales</taxon>
        <taxon>Methylobacteriaceae</taxon>
        <taxon>Microvirga</taxon>
    </lineage>
</organism>
<name>A0A7X3MTK7_9HYPH</name>
<dbReference type="AlphaFoldDB" id="A0A7X3MTK7"/>
<evidence type="ECO:0000313" key="1">
    <source>
        <dbReference type="EMBL" id="MXQ12730.1"/>
    </source>
</evidence>
<dbReference type="Pfam" id="PF12244">
    <property type="entry name" value="DUF3606"/>
    <property type="match status" value="1"/>
</dbReference>